<accession>A0A0G1C516</accession>
<protein>
    <submittedName>
        <fullName evidence="1">Uncharacterized protein</fullName>
    </submittedName>
</protein>
<dbReference type="Proteomes" id="UP000034837">
    <property type="component" value="Unassembled WGS sequence"/>
</dbReference>
<dbReference type="AlphaFoldDB" id="A0A0G1C516"/>
<dbReference type="EMBL" id="LCDO01000046">
    <property type="protein sequence ID" value="KKS53746.1"/>
    <property type="molecule type" value="Genomic_DNA"/>
</dbReference>
<evidence type="ECO:0000313" key="1">
    <source>
        <dbReference type="EMBL" id="KKS53746.1"/>
    </source>
</evidence>
<proteinExistence type="predicted"/>
<sequence length="395" mass="43489">MCTGSTPYCQNGGCIQCQYYTDCAASIPKTKCKDAKTIESYVLRNAKCKFNKCEFTATTKACPSSTPYCKDDNGKVSCVQCLSESQCTHLNTPLTYGCTGNTLFKYWATCSANKCNAKGKKWGEVDCSQYKYSNSSTLNLSCLASKGKCGCTTNSQCAKLPDKLSACIPNLYYKTNPTQYMQYNKVCDSNNDCGYKTSTETCQNNTICFDTKTGSKCIACQTNTDCAYMGKDPKYQTKCADKDITTFYFTCKMNNQDPTTSECVAHEETNVCLNGCYQDEQGNNVCKDCKSDSECTKPPVPAVACAKDKKSGYYYDSQGYCRSNTRLCDYGKASVTCVDIPVVTKCKNAQTLITSGPITSCLVQGSKVICNPQIREKKCYGSCKQYGKHAFCSLW</sequence>
<evidence type="ECO:0000313" key="2">
    <source>
        <dbReference type="Proteomes" id="UP000034837"/>
    </source>
</evidence>
<name>A0A0G1C516_9BACT</name>
<comment type="caution">
    <text evidence="1">The sequence shown here is derived from an EMBL/GenBank/DDBJ whole genome shotgun (WGS) entry which is preliminary data.</text>
</comment>
<gene>
    <name evidence="1" type="ORF">UV20_C0046G0003</name>
</gene>
<organism evidence="1 2">
    <name type="scientific">Candidatus Magasanikbacteria bacterium GW2011_GWA2_42_32</name>
    <dbReference type="NCBI Taxonomy" id="1619039"/>
    <lineage>
        <taxon>Bacteria</taxon>
        <taxon>Candidatus Magasanikiibacteriota</taxon>
    </lineage>
</organism>
<reference evidence="1 2" key="1">
    <citation type="journal article" date="2015" name="Nature">
        <title>rRNA introns, odd ribosomes, and small enigmatic genomes across a large radiation of phyla.</title>
        <authorList>
            <person name="Brown C.T."/>
            <person name="Hug L.A."/>
            <person name="Thomas B.C."/>
            <person name="Sharon I."/>
            <person name="Castelle C.J."/>
            <person name="Singh A."/>
            <person name="Wilkins M.J."/>
            <person name="Williams K.H."/>
            <person name="Banfield J.F."/>
        </authorList>
    </citation>
    <scope>NUCLEOTIDE SEQUENCE [LARGE SCALE GENOMIC DNA]</scope>
</reference>